<evidence type="ECO:0000259" key="11">
    <source>
        <dbReference type="PROSITE" id="PS50109"/>
    </source>
</evidence>
<reference evidence="13 14" key="1">
    <citation type="submission" date="2012-12" db="EMBL/GenBank/DDBJ databases">
        <title>Genome Assembly of Photobacterium sp. AK15.</title>
        <authorList>
            <person name="Khatri I."/>
            <person name="Vaidya B."/>
            <person name="Srinivas T.N.R."/>
            <person name="Subramanian S."/>
            <person name="Pinnaka A."/>
        </authorList>
    </citation>
    <scope>NUCLEOTIDE SEQUENCE [LARGE SCALE GENOMIC DNA]</scope>
    <source>
        <strain evidence="13 14">AK15</strain>
    </source>
</reference>
<dbReference type="InterPro" id="IPR050980">
    <property type="entry name" value="2C_sensor_his_kinase"/>
</dbReference>
<keyword evidence="8 13" id="KW-0418">Kinase</keyword>
<feature type="transmembrane region" description="Helical" evidence="10">
    <location>
        <begin position="5"/>
        <end position="26"/>
    </location>
</feature>
<keyword evidence="10" id="KW-0472">Membrane</keyword>
<dbReference type="InterPro" id="IPR003660">
    <property type="entry name" value="HAMP_dom"/>
</dbReference>
<evidence type="ECO:0000256" key="5">
    <source>
        <dbReference type="ARBA" id="ARBA00022553"/>
    </source>
</evidence>
<dbReference type="EC" id="2.7.13.3" evidence="3"/>
<evidence type="ECO:0000256" key="8">
    <source>
        <dbReference type="ARBA" id="ARBA00022777"/>
    </source>
</evidence>
<comment type="subcellular location">
    <subcellularLocation>
        <location evidence="2">Cell membrane</location>
        <topology evidence="2">Multi-pass membrane protein</topology>
    </subcellularLocation>
</comment>
<keyword evidence="10" id="KW-1133">Transmembrane helix</keyword>
<evidence type="ECO:0000256" key="4">
    <source>
        <dbReference type="ARBA" id="ARBA00022475"/>
    </source>
</evidence>
<dbReference type="PROSITE" id="PS50109">
    <property type="entry name" value="HIS_KIN"/>
    <property type="match status" value="1"/>
</dbReference>
<dbReference type="PRINTS" id="PR00344">
    <property type="entry name" value="BCTRLSENSOR"/>
</dbReference>
<evidence type="ECO:0000256" key="9">
    <source>
        <dbReference type="ARBA" id="ARBA00022840"/>
    </source>
</evidence>
<evidence type="ECO:0000256" key="1">
    <source>
        <dbReference type="ARBA" id="ARBA00000085"/>
    </source>
</evidence>
<dbReference type="SMART" id="SM00388">
    <property type="entry name" value="HisKA"/>
    <property type="match status" value="1"/>
</dbReference>
<dbReference type="CDD" id="cd00082">
    <property type="entry name" value="HisKA"/>
    <property type="match status" value="1"/>
</dbReference>
<name>L8JCL2_9GAMM</name>
<comment type="caution">
    <text evidence="13">The sequence shown here is derived from an EMBL/GenBank/DDBJ whole genome shotgun (WGS) entry which is preliminary data.</text>
</comment>
<protein>
    <recommendedName>
        <fullName evidence="3">histidine kinase</fullName>
        <ecNumber evidence="3">2.7.13.3</ecNumber>
    </recommendedName>
</protein>
<dbReference type="SUPFAM" id="SSF55874">
    <property type="entry name" value="ATPase domain of HSP90 chaperone/DNA topoisomerase II/histidine kinase"/>
    <property type="match status" value="1"/>
</dbReference>
<dbReference type="SMART" id="SM00304">
    <property type="entry name" value="HAMP"/>
    <property type="match status" value="1"/>
</dbReference>
<dbReference type="CDD" id="cd06225">
    <property type="entry name" value="HAMP"/>
    <property type="match status" value="1"/>
</dbReference>
<comment type="catalytic activity">
    <reaction evidence="1">
        <text>ATP + protein L-histidine = ADP + protein N-phospho-L-histidine.</text>
        <dbReference type="EC" id="2.7.13.3"/>
    </reaction>
</comment>
<dbReference type="Proteomes" id="UP000011134">
    <property type="component" value="Unassembled WGS sequence"/>
</dbReference>
<dbReference type="PROSITE" id="PS50885">
    <property type="entry name" value="HAMP"/>
    <property type="match status" value="1"/>
</dbReference>
<dbReference type="GO" id="GO:0005886">
    <property type="term" value="C:plasma membrane"/>
    <property type="evidence" value="ECO:0007669"/>
    <property type="project" value="UniProtKB-SubCell"/>
</dbReference>
<gene>
    <name evidence="13" type="ORF">C942_04274</name>
</gene>
<dbReference type="Pfam" id="PF02518">
    <property type="entry name" value="HATPase_c"/>
    <property type="match status" value="1"/>
</dbReference>
<dbReference type="InterPro" id="IPR004358">
    <property type="entry name" value="Sig_transdc_His_kin-like_C"/>
</dbReference>
<dbReference type="InterPro" id="IPR036097">
    <property type="entry name" value="HisK_dim/P_sf"/>
</dbReference>
<evidence type="ECO:0000256" key="6">
    <source>
        <dbReference type="ARBA" id="ARBA00022679"/>
    </source>
</evidence>
<dbReference type="GO" id="GO:0000155">
    <property type="term" value="F:phosphorelay sensor kinase activity"/>
    <property type="evidence" value="ECO:0007669"/>
    <property type="project" value="InterPro"/>
</dbReference>
<keyword evidence="5" id="KW-0597">Phosphoprotein</keyword>
<evidence type="ECO:0000256" key="7">
    <source>
        <dbReference type="ARBA" id="ARBA00022741"/>
    </source>
</evidence>
<proteinExistence type="predicted"/>
<dbReference type="PANTHER" id="PTHR44936:SF10">
    <property type="entry name" value="SENSOR PROTEIN RSTB"/>
    <property type="match status" value="1"/>
</dbReference>
<keyword evidence="6" id="KW-0808">Transferase</keyword>
<accession>L8JCL2</accession>
<dbReference type="GO" id="GO:0005524">
    <property type="term" value="F:ATP binding"/>
    <property type="evidence" value="ECO:0007669"/>
    <property type="project" value="UniProtKB-KW"/>
</dbReference>
<dbReference type="InterPro" id="IPR003661">
    <property type="entry name" value="HisK_dim/P_dom"/>
</dbReference>
<dbReference type="Gene3D" id="3.30.565.10">
    <property type="entry name" value="Histidine kinase-like ATPase, C-terminal domain"/>
    <property type="match status" value="1"/>
</dbReference>
<evidence type="ECO:0000256" key="2">
    <source>
        <dbReference type="ARBA" id="ARBA00004651"/>
    </source>
</evidence>
<dbReference type="OrthoDB" id="9804645at2"/>
<keyword evidence="4" id="KW-1003">Cell membrane</keyword>
<feature type="domain" description="HAMP" evidence="12">
    <location>
        <begin position="160"/>
        <end position="210"/>
    </location>
</feature>
<dbReference type="Gene3D" id="1.10.287.130">
    <property type="match status" value="1"/>
</dbReference>
<dbReference type="Gene3D" id="6.10.340.10">
    <property type="match status" value="1"/>
</dbReference>
<dbReference type="Pfam" id="PF00512">
    <property type="entry name" value="HisKA"/>
    <property type="match status" value="1"/>
</dbReference>
<evidence type="ECO:0000259" key="12">
    <source>
        <dbReference type="PROSITE" id="PS50885"/>
    </source>
</evidence>
<dbReference type="EMBL" id="AMZO01000006">
    <property type="protein sequence ID" value="ELR66576.1"/>
    <property type="molecule type" value="Genomic_DNA"/>
</dbReference>
<keyword evidence="14" id="KW-1185">Reference proteome</keyword>
<evidence type="ECO:0000313" key="13">
    <source>
        <dbReference type="EMBL" id="ELR66576.1"/>
    </source>
</evidence>
<dbReference type="InterPro" id="IPR003594">
    <property type="entry name" value="HATPase_dom"/>
</dbReference>
<dbReference type="SMART" id="SM00387">
    <property type="entry name" value="HATPase_c"/>
    <property type="match status" value="1"/>
</dbReference>
<dbReference type="PANTHER" id="PTHR44936">
    <property type="entry name" value="SENSOR PROTEIN CREC"/>
    <property type="match status" value="1"/>
</dbReference>
<evidence type="ECO:0000313" key="14">
    <source>
        <dbReference type="Proteomes" id="UP000011134"/>
    </source>
</evidence>
<keyword evidence="9" id="KW-0067">ATP-binding</keyword>
<feature type="domain" description="Histidine kinase" evidence="11">
    <location>
        <begin position="218"/>
        <end position="428"/>
    </location>
</feature>
<dbReference type="SUPFAM" id="SSF47384">
    <property type="entry name" value="Homodimeric domain of signal transducing histidine kinase"/>
    <property type="match status" value="1"/>
</dbReference>
<keyword evidence="10" id="KW-0812">Transmembrane</keyword>
<feature type="transmembrane region" description="Helical" evidence="10">
    <location>
        <begin position="140"/>
        <end position="161"/>
    </location>
</feature>
<evidence type="ECO:0000256" key="10">
    <source>
        <dbReference type="SAM" id="Phobius"/>
    </source>
</evidence>
<organism evidence="13 14">
    <name type="scientific">Photobacterium marinum</name>
    <dbReference type="NCBI Taxonomy" id="1056511"/>
    <lineage>
        <taxon>Bacteria</taxon>
        <taxon>Pseudomonadati</taxon>
        <taxon>Pseudomonadota</taxon>
        <taxon>Gammaproteobacteria</taxon>
        <taxon>Vibrionales</taxon>
        <taxon>Vibrionaceae</taxon>
        <taxon>Photobacterium</taxon>
    </lineage>
</organism>
<dbReference type="RefSeq" id="WP_007463337.1">
    <property type="nucleotide sequence ID" value="NZ_AMZO01000006.1"/>
</dbReference>
<sequence length="440" mass="50078">MKRLFLEFFIGVVTFFFLCIVSYVYYTEVYTPDYELEVEVRHVHGAMRLLDEIAEVQGQKRADEMFADYASNNLLSVTPISWDSPTLSPEIVNEIKNHGAVSFDDEYSYYVVYGNLKQIYLLAPDLSFSIWEKLDFESDLLWAFVCTGFAIYCILMMACLARRFRALERVTLAFADGDFSVRASEKAGMRLGRLNSSFNQMADKISGLITSHKQLTNAVAHELRTPVFRVQCQLEMMEDSGLTEEQHRYVAGITDDMAELEQLIEELLYFAKLERSAIPLNLSTRLVSDWLRKLVSDCQRDTDKHIELECDTRVVACLDEYQLKRAVSNIIRNAFRYAEQRIDVQVSCDEQRLTIQIDDDGIGIPEQERARILEPFYRVGTARDRASGGHGLGLAIVSQIVARHQGRLEIGESDTGGARFTLTLPTEPSDELLTAETTAL</sequence>
<dbReference type="InterPro" id="IPR005467">
    <property type="entry name" value="His_kinase_dom"/>
</dbReference>
<dbReference type="InterPro" id="IPR036890">
    <property type="entry name" value="HATPase_C_sf"/>
</dbReference>
<dbReference type="AlphaFoldDB" id="L8JCL2"/>
<keyword evidence="7" id="KW-0547">Nucleotide-binding</keyword>
<evidence type="ECO:0000256" key="3">
    <source>
        <dbReference type="ARBA" id="ARBA00012438"/>
    </source>
</evidence>
<dbReference type="PATRIC" id="fig|1056511.3.peg.1103"/>